<evidence type="ECO:0000313" key="2">
    <source>
        <dbReference type="EMBL" id="TFW42114.1"/>
    </source>
</evidence>
<name>A0A4Y9TCQ0_PSEFL</name>
<protein>
    <submittedName>
        <fullName evidence="2">Uncharacterized protein</fullName>
    </submittedName>
</protein>
<proteinExistence type="predicted"/>
<dbReference type="EMBL" id="SPVI01000010">
    <property type="protein sequence ID" value="TFW42114.1"/>
    <property type="molecule type" value="Genomic_DNA"/>
</dbReference>
<evidence type="ECO:0000313" key="3">
    <source>
        <dbReference type="Proteomes" id="UP000297322"/>
    </source>
</evidence>
<organism evidence="2 3">
    <name type="scientific">Pseudomonas fluorescens</name>
    <dbReference type="NCBI Taxonomy" id="294"/>
    <lineage>
        <taxon>Bacteria</taxon>
        <taxon>Pseudomonadati</taxon>
        <taxon>Pseudomonadota</taxon>
        <taxon>Gammaproteobacteria</taxon>
        <taxon>Pseudomonadales</taxon>
        <taxon>Pseudomonadaceae</taxon>
        <taxon>Pseudomonas</taxon>
    </lineage>
</organism>
<keyword evidence="1" id="KW-0732">Signal</keyword>
<evidence type="ECO:0000256" key="1">
    <source>
        <dbReference type="SAM" id="SignalP"/>
    </source>
</evidence>
<accession>A0A4Y9TCQ0</accession>
<sequence length="107" mass="11838">MKAMIAAVLISTVTASSAIAADKAYDCPQMDKMAESVMKARQNGVPMAKMYEASVTDNSYTSRVFKMLIDGAYKESAYSSPKYKEKAIVDFRDTIFQACLQQQEQKG</sequence>
<feature type="signal peptide" evidence="1">
    <location>
        <begin position="1"/>
        <end position="20"/>
    </location>
</feature>
<dbReference type="Proteomes" id="UP000297322">
    <property type="component" value="Unassembled WGS sequence"/>
</dbReference>
<gene>
    <name evidence="2" type="ORF">E4T65_17110</name>
</gene>
<dbReference type="AlphaFoldDB" id="A0A4Y9TCQ0"/>
<comment type="caution">
    <text evidence="2">The sequence shown here is derived from an EMBL/GenBank/DDBJ whole genome shotgun (WGS) entry which is preliminary data.</text>
</comment>
<dbReference type="RefSeq" id="WP_028616750.1">
    <property type="nucleotide sequence ID" value="NZ_CABVHZ010000004.1"/>
</dbReference>
<reference evidence="2 3" key="1">
    <citation type="submission" date="2019-03" db="EMBL/GenBank/DDBJ databases">
        <title>Biocontrol and xenobiotic degradation properties of endophytic Pseudomonas fluorescens strain BRZ63.</title>
        <authorList>
            <person name="Chlebek D.A."/>
            <person name="Pinski A."/>
            <person name="Zur J.P."/>
            <person name="Michalska J."/>
            <person name="Hupert-Kocurek K.T."/>
        </authorList>
    </citation>
    <scope>NUCLEOTIDE SEQUENCE [LARGE SCALE GENOMIC DNA]</scope>
    <source>
        <strain evidence="2 3">BRZ63</strain>
    </source>
</reference>
<feature type="chain" id="PRO_5041130192" evidence="1">
    <location>
        <begin position="21"/>
        <end position="107"/>
    </location>
</feature>